<name>A0A3B0XI01_9ZZZZ</name>
<dbReference type="EMBL" id="UOFH01000412">
    <property type="protein sequence ID" value="VAW67925.1"/>
    <property type="molecule type" value="Genomic_DNA"/>
</dbReference>
<reference evidence="1" key="1">
    <citation type="submission" date="2018-06" db="EMBL/GenBank/DDBJ databases">
        <authorList>
            <person name="Zhirakovskaya E."/>
        </authorList>
    </citation>
    <scope>NUCLEOTIDE SEQUENCE</scope>
</reference>
<dbReference type="AlphaFoldDB" id="A0A3B0XI01"/>
<gene>
    <name evidence="1" type="ORF">MNBD_GAMMA08-858</name>
</gene>
<protein>
    <submittedName>
        <fullName evidence="1">Uncharacterized protein</fullName>
    </submittedName>
</protein>
<evidence type="ECO:0000313" key="1">
    <source>
        <dbReference type="EMBL" id="VAW67925.1"/>
    </source>
</evidence>
<proteinExistence type="predicted"/>
<organism evidence="1">
    <name type="scientific">hydrothermal vent metagenome</name>
    <dbReference type="NCBI Taxonomy" id="652676"/>
    <lineage>
        <taxon>unclassified sequences</taxon>
        <taxon>metagenomes</taxon>
        <taxon>ecological metagenomes</taxon>
    </lineage>
</organism>
<sequence>MRMRTKWHDKERTVSVDEKANTMAFISWRIAAALVLNLENENFQTDTHKQRLDVIREALAFLVSVTDRLVASQMSAEERQEFVAKYAIKLSKTFQENCEDLMGRNTDYKKDFIDTLNQRLNSYAECSWDAEKDMPGFQYKRDFGDFISAEMGTRDNKWITDQIIEIEVPEMMENLKKSKYEMVDGRSTAKLG</sequence>
<accession>A0A3B0XI01</accession>